<evidence type="ECO:0000256" key="17">
    <source>
        <dbReference type="ARBA" id="ARBA00023145"/>
    </source>
</evidence>
<dbReference type="GO" id="GO:0004252">
    <property type="term" value="F:serine-type endopeptidase activity"/>
    <property type="evidence" value="ECO:0007669"/>
    <property type="project" value="InterPro"/>
</dbReference>
<dbReference type="Pfam" id="PF16470">
    <property type="entry name" value="S8_pro-domain"/>
    <property type="match status" value="1"/>
</dbReference>
<reference evidence="31" key="1">
    <citation type="submission" date="2020-11" db="EMBL/GenBank/DDBJ databases">
        <authorList>
            <person name="Tran Van P."/>
        </authorList>
    </citation>
    <scope>NUCLEOTIDE SEQUENCE</scope>
</reference>
<keyword evidence="15" id="KW-0560">Oxidoreductase</keyword>
<evidence type="ECO:0000256" key="2">
    <source>
        <dbReference type="ARBA" id="ARBA00004653"/>
    </source>
</evidence>
<evidence type="ECO:0000256" key="19">
    <source>
        <dbReference type="ARBA" id="ARBA00023180"/>
    </source>
</evidence>
<dbReference type="SUPFAM" id="SSF49785">
    <property type="entry name" value="Galactose-binding domain-like"/>
    <property type="match status" value="1"/>
</dbReference>
<evidence type="ECO:0000256" key="5">
    <source>
        <dbReference type="ARBA" id="ARBA00005325"/>
    </source>
</evidence>
<keyword evidence="7" id="KW-0645">Protease</keyword>
<dbReference type="Proteomes" id="UP000728032">
    <property type="component" value="Unassembled WGS sequence"/>
</dbReference>
<dbReference type="Gene3D" id="3.30.70.850">
    <property type="entry name" value="Peptidase S8, pro-domain"/>
    <property type="match status" value="1"/>
</dbReference>
<keyword evidence="12" id="KW-0720">Serine protease</keyword>
<dbReference type="Pfam" id="PF01483">
    <property type="entry name" value="P_proprotein"/>
    <property type="match status" value="1"/>
</dbReference>
<evidence type="ECO:0000256" key="9">
    <source>
        <dbReference type="ARBA" id="ARBA00022729"/>
    </source>
</evidence>
<dbReference type="GO" id="GO:0001941">
    <property type="term" value="P:postsynaptic membrane organization"/>
    <property type="evidence" value="ECO:0007669"/>
    <property type="project" value="UniProtKB-ARBA"/>
</dbReference>
<dbReference type="GO" id="GO:0097090">
    <property type="term" value="P:presynaptic membrane organization"/>
    <property type="evidence" value="ECO:0007669"/>
    <property type="project" value="UniProtKB-ARBA"/>
</dbReference>
<dbReference type="Gene3D" id="3.40.50.720">
    <property type="entry name" value="NAD(P)-binding Rossmann-like Domain"/>
    <property type="match status" value="1"/>
</dbReference>
<evidence type="ECO:0000256" key="6">
    <source>
        <dbReference type="ARBA" id="ARBA00006484"/>
    </source>
</evidence>
<keyword evidence="29" id="KW-1133">Transmembrane helix</keyword>
<comment type="subcellular location">
    <subcellularLocation>
        <location evidence="1">Endoplasmic reticulum</location>
    </subcellularLocation>
    <subcellularLocation>
        <location evidence="2">Golgi apparatus membrane</location>
        <topology evidence="2">Multi-pass membrane protein</topology>
    </subcellularLocation>
</comment>
<comment type="similarity">
    <text evidence="6">Belongs to the short-chain dehydrogenases/reductases (SDR) family.</text>
</comment>
<dbReference type="InterPro" id="IPR036291">
    <property type="entry name" value="NAD(P)-bd_dom_sf"/>
</dbReference>
<evidence type="ECO:0000256" key="28">
    <source>
        <dbReference type="SAM" id="MobiDB-lite"/>
    </source>
</evidence>
<keyword evidence="32" id="KW-1185">Reference proteome</keyword>
<comment type="catalytic activity">
    <reaction evidence="22">
        <text>sphinganine + NADP(+) = 3-oxosphinganine + NADPH + H(+)</text>
        <dbReference type="Rhea" id="RHEA:22640"/>
        <dbReference type="ChEBI" id="CHEBI:15378"/>
        <dbReference type="ChEBI" id="CHEBI:57783"/>
        <dbReference type="ChEBI" id="CHEBI:57817"/>
        <dbReference type="ChEBI" id="CHEBI:58299"/>
        <dbReference type="ChEBI" id="CHEBI:58349"/>
        <dbReference type="EC" id="1.1.1.102"/>
    </reaction>
    <physiologicalReaction direction="right-to-left" evidence="22">
        <dbReference type="Rhea" id="RHEA:22642"/>
    </physiologicalReaction>
</comment>
<evidence type="ECO:0000256" key="10">
    <source>
        <dbReference type="ARBA" id="ARBA00022801"/>
    </source>
</evidence>
<dbReference type="InterPro" id="IPR032815">
    <property type="entry name" value="S8_pro-domain"/>
</dbReference>
<dbReference type="PRINTS" id="PR00081">
    <property type="entry name" value="GDHRDH"/>
</dbReference>
<dbReference type="Pfam" id="PF00106">
    <property type="entry name" value="adh_short"/>
    <property type="match status" value="1"/>
</dbReference>
<sequence>MLVYMLVVLIAIAAIVYKYLHSNKSLDLKGKHVLITGGTKGIGLSLAVLSISSGANVSIIARNADDLEKTKMSLLKKCSNELKQKVLTFALDVTSDYYDMEKTVTEAEAISGPIDVLICCAGTAVSLRFEETPISEFKRMVDINYLGTVNVIKACLPSMKSSGNGGHIVLFSSIAGLFGLYGYSAYSPSKFAVVGLAQVLAMELKTHNISVCVSYPPDTDTPGYENENISKPIETKLISDAGGLYSPDIVAKHTLVDALSGKFQSTVGFESWMVRTLCCGMSPIASTLESIMQVFTNEFAVSLKDHKCLHSDAQSLAQRHGFQLVGQVGSIDCHYILRHDGISKRSVDYSHSHHSVLSEDRDVLWAEQQHMKRRVKRDNPNSEYRFANKPMPDPLYKDMWYLNKGALGGYDMNVKGAWNMGYSGRGVVVTILDDGIQPNHPDLANNYDPQASYDINDNDPDPTPQDNGDNNIGGVRMLDGTVTDEVEARALSMNPNHIDIYSASWGPEDDGKTVDGPGRLAQRAFIDGIRKGRHGRGSVFIWASGNGGRRLDNCNCDGYTNSIYTLSISSATQNDYCGVGIAFNASIGGVRMLDGTVTDEVEARALSMNPNHIDIYSASWGPEDDGKTVDGPGRLAQRAFIDGIRKGRHGRGSVFIWASGNGGRRLDNCNCDGYTNSIYTLSISSATQNGQKPWYLEECSSTLATTYSSGTPGRDDNILSVDQDMTYFKSLENGGTPDTSRLCTRSHTGTSASAPIAAAIVALALEANPLLTWRDLQHLVLLSSRYEPLRHESGWITNGVGRRVSHKFGYGLIDATQMVRFAENWTPTPTQRICETHTEDTEQEIPVHPKRHLEVSLTTEACRDSSNEVNYLEHIQAKITLKYKPRGSLKISLISPSGTITHLLFARPRDTDESSFTNWPFLSVHFWGEPAVGTWKLIVQNDSRSPARSAGKLISWSLTFYGTYDRPHSYHFTPNQTIHYIPRSATSDKMSECSKNGSFQALDSTDCLKTCPSGQWPNHQLAVCERCSSDCQTCFGPTGDNCLSCPPNKLFFGYHCIKQCPDGYYNDSKLNECLPCSSNCESCDSSPNHCISCKKFLNLNDKHKCIPKCDSTIDSNCYKCHNSCASCYGSADNQCLSCSSGRKLFNSTCIDHKCPDFYYESNSEILVPLVMEVLTINAFLVLPVANFLTALVLTTNVPIFITNQIVMTFSVEVPLLCDETCMSCSGPSHKDCASCFRNSTLTSDGLCLNCLSGQFLDAKTSKCESCHMSCSACSGPTASDCLSCRTPYALDNSRCVSCCPLDLNDIKGVTQELNDCCYCVSSGSVCLSSVAIDRTRSVSVDSDLLPNNKRIRNGSKLSTLFQNPVPIIFTICLSAVVLFAIIFSVLQYSDRSHRADHKLNEYQKVSTNSSITFEKMSELMADDYEEEDSLFEKT</sequence>
<dbReference type="GO" id="GO:0097688">
    <property type="term" value="P:glutamate receptor clustering"/>
    <property type="evidence" value="ECO:0007669"/>
    <property type="project" value="UniProtKB-ARBA"/>
</dbReference>
<comment type="pathway">
    <text evidence="3">Lipid metabolism; sphingolipid metabolism.</text>
</comment>
<keyword evidence="29" id="KW-0472">Membrane</keyword>
<dbReference type="PANTHER" id="PTHR42884">
    <property type="entry name" value="PROPROTEIN CONVERTASE SUBTILISIN/KEXIN-RELATED"/>
    <property type="match status" value="1"/>
</dbReference>
<keyword evidence="9" id="KW-0732">Signal</keyword>
<dbReference type="PANTHER" id="PTHR42884:SF23">
    <property type="entry name" value="FURIN-LIKE PROTEASE 2"/>
    <property type="match status" value="1"/>
</dbReference>
<dbReference type="GO" id="GO:0047560">
    <property type="term" value="F:3-dehydrosphinganine reductase activity"/>
    <property type="evidence" value="ECO:0007669"/>
    <property type="project" value="UniProtKB-EC"/>
</dbReference>
<evidence type="ECO:0000256" key="13">
    <source>
        <dbReference type="ARBA" id="ARBA00022857"/>
    </source>
</evidence>
<dbReference type="SUPFAM" id="SSF51735">
    <property type="entry name" value="NAD(P)-binding Rossmann-fold domains"/>
    <property type="match status" value="1"/>
</dbReference>
<evidence type="ECO:0000256" key="26">
    <source>
        <dbReference type="ARBA" id="ARBA00077026"/>
    </source>
</evidence>
<dbReference type="InterPro" id="IPR023827">
    <property type="entry name" value="Peptidase_S8_Asp-AS"/>
</dbReference>
<dbReference type="InterPro" id="IPR045022">
    <property type="entry name" value="KDSR-like"/>
</dbReference>
<feature type="transmembrane region" description="Helical" evidence="29">
    <location>
        <begin position="42"/>
        <end position="61"/>
    </location>
</feature>
<comment type="function">
    <text evidence="21">Catalyzes the reduction of 3'-oxosphinganine (3-ketodihydrosphingosine/KDS) to sphinganine (dihydrosphingosine/DHS), the second step of de novo sphingolipid biosynthesis.</text>
</comment>
<keyword evidence="8" id="KW-0165">Cleavage on pair of basic residues</keyword>
<evidence type="ECO:0000256" key="27">
    <source>
        <dbReference type="PROSITE-ProRule" id="PRU01240"/>
    </source>
</evidence>
<feature type="transmembrane region" description="Helical" evidence="29">
    <location>
        <begin position="168"/>
        <end position="186"/>
    </location>
</feature>
<evidence type="ECO:0000313" key="31">
    <source>
        <dbReference type="EMBL" id="CAD7641167.1"/>
    </source>
</evidence>
<comment type="caution">
    <text evidence="27">Lacks conserved residue(s) required for the propagation of feature annotation.</text>
</comment>
<dbReference type="CDD" id="cd04059">
    <property type="entry name" value="Peptidases_S8_Protein_convertases_Kexins_Furin-like"/>
    <property type="match status" value="1"/>
</dbReference>
<dbReference type="GO" id="GO:0005886">
    <property type="term" value="C:plasma membrane"/>
    <property type="evidence" value="ECO:0007669"/>
    <property type="project" value="GOC"/>
</dbReference>
<keyword evidence="13" id="KW-0521">NADP</keyword>
<dbReference type="InterPro" id="IPR036852">
    <property type="entry name" value="Peptidase_S8/S53_dom_sf"/>
</dbReference>
<dbReference type="PROSITE" id="PS51829">
    <property type="entry name" value="P_HOMO_B"/>
    <property type="match status" value="1"/>
</dbReference>
<keyword evidence="29" id="KW-0812">Transmembrane</keyword>
<keyword evidence="19" id="KW-0325">Glycoprotein</keyword>
<dbReference type="SUPFAM" id="SSF57184">
    <property type="entry name" value="Growth factor receptor domain"/>
    <property type="match status" value="2"/>
</dbReference>
<dbReference type="GO" id="GO:0006666">
    <property type="term" value="P:3-keto-sphinganine metabolic process"/>
    <property type="evidence" value="ECO:0007669"/>
    <property type="project" value="InterPro"/>
</dbReference>
<evidence type="ECO:0000256" key="22">
    <source>
        <dbReference type="ARBA" id="ARBA00048930"/>
    </source>
</evidence>
<gene>
    <name evidence="31" type="ORF">ONB1V03_LOCUS2955</name>
</gene>
<feature type="region of interest" description="Disordered" evidence="28">
    <location>
        <begin position="440"/>
        <end position="472"/>
    </location>
</feature>
<keyword evidence="17" id="KW-0865">Zymogen</keyword>
<proteinExistence type="inferred from homology"/>
<dbReference type="InterPro" id="IPR008979">
    <property type="entry name" value="Galactose-bd-like_sf"/>
</dbReference>
<evidence type="ECO:0000256" key="3">
    <source>
        <dbReference type="ARBA" id="ARBA00004760"/>
    </source>
</evidence>
<dbReference type="OrthoDB" id="300641at2759"/>
<feature type="domain" description="P/Homo B" evidence="30">
    <location>
        <begin position="828"/>
        <end position="966"/>
    </location>
</feature>
<dbReference type="InterPro" id="IPR000209">
    <property type="entry name" value="Peptidase_S8/S53_dom"/>
</dbReference>
<dbReference type="GO" id="GO:0005802">
    <property type="term" value="C:trans-Golgi network"/>
    <property type="evidence" value="ECO:0007669"/>
    <property type="project" value="TreeGrafter"/>
</dbReference>
<dbReference type="InterPro" id="IPR009030">
    <property type="entry name" value="Growth_fac_rcpt_cys_sf"/>
</dbReference>
<dbReference type="GO" id="GO:0005783">
    <property type="term" value="C:endoplasmic reticulum"/>
    <property type="evidence" value="ECO:0007669"/>
    <property type="project" value="UniProtKB-SubCell"/>
</dbReference>
<dbReference type="Gene3D" id="2.60.120.260">
    <property type="entry name" value="Galactose-binding domain-like"/>
    <property type="match status" value="1"/>
</dbReference>
<keyword evidence="10" id="KW-0378">Hydrolase</keyword>
<evidence type="ECO:0000256" key="24">
    <source>
        <dbReference type="ARBA" id="ARBA00076029"/>
    </source>
</evidence>
<keyword evidence="18" id="KW-1015">Disulfide bond</keyword>
<dbReference type="SUPFAM" id="SSF54897">
    <property type="entry name" value="Protease propeptides/inhibitors"/>
    <property type="match status" value="1"/>
</dbReference>
<evidence type="ECO:0000256" key="16">
    <source>
        <dbReference type="ARBA" id="ARBA00023098"/>
    </source>
</evidence>
<dbReference type="PROSITE" id="PS51892">
    <property type="entry name" value="SUBTILASE"/>
    <property type="match status" value="1"/>
</dbReference>
<comment type="similarity">
    <text evidence="5">Belongs to the peptidase S8 family. Furin subfamily.</text>
</comment>
<dbReference type="PROSITE" id="PS00138">
    <property type="entry name" value="SUBTILASE_SER"/>
    <property type="match status" value="1"/>
</dbReference>
<dbReference type="GO" id="GO:0030148">
    <property type="term" value="P:sphingolipid biosynthetic process"/>
    <property type="evidence" value="ECO:0007669"/>
    <property type="project" value="InterPro"/>
</dbReference>
<evidence type="ECO:0000256" key="7">
    <source>
        <dbReference type="ARBA" id="ARBA00022670"/>
    </source>
</evidence>
<evidence type="ECO:0000256" key="18">
    <source>
        <dbReference type="ARBA" id="ARBA00023157"/>
    </source>
</evidence>
<dbReference type="FunFam" id="3.40.50.720:FF:000165">
    <property type="entry name" value="3-ketodihydrosphingosine reductase"/>
    <property type="match status" value="1"/>
</dbReference>
<evidence type="ECO:0000256" key="12">
    <source>
        <dbReference type="ARBA" id="ARBA00022825"/>
    </source>
</evidence>
<keyword evidence="11" id="KW-0256">Endoplasmic reticulum</keyword>
<dbReference type="Gene3D" id="2.10.220.10">
    <property type="entry name" value="Hormone Receptor, Insulin-like Growth Factor Receptor 1, Chain A, domain 2"/>
    <property type="match status" value="4"/>
</dbReference>
<dbReference type="EMBL" id="OC915606">
    <property type="protein sequence ID" value="CAD7641167.1"/>
    <property type="molecule type" value="Genomic_DNA"/>
</dbReference>
<dbReference type="SMART" id="SM00261">
    <property type="entry name" value="FU"/>
    <property type="match status" value="5"/>
</dbReference>
<dbReference type="EC" id="1.1.1.102" evidence="20"/>
<feature type="transmembrane region" description="Helical" evidence="29">
    <location>
        <begin position="1365"/>
        <end position="1386"/>
    </location>
</feature>
<dbReference type="FunFam" id="2.60.120.260:FF:000006">
    <property type="entry name" value="Proprotein convertase subtilisin/kexin type 5"/>
    <property type="match status" value="1"/>
</dbReference>
<dbReference type="FunFam" id="3.40.50.200:FF:000021">
    <property type="entry name" value="Proprotein convertase subtilisin/kexin type 5a"/>
    <property type="match status" value="1"/>
</dbReference>
<evidence type="ECO:0000256" key="1">
    <source>
        <dbReference type="ARBA" id="ARBA00004240"/>
    </source>
</evidence>
<evidence type="ECO:0000256" key="15">
    <source>
        <dbReference type="ARBA" id="ARBA00023002"/>
    </source>
</evidence>
<evidence type="ECO:0000259" key="30">
    <source>
        <dbReference type="PROSITE" id="PS51829"/>
    </source>
</evidence>
<evidence type="ECO:0000256" key="14">
    <source>
        <dbReference type="ARBA" id="ARBA00022919"/>
    </source>
</evidence>
<evidence type="ECO:0000256" key="20">
    <source>
        <dbReference type="ARBA" id="ARBA00026112"/>
    </source>
</evidence>
<comment type="function">
    <text evidence="23">Probably involved in the processing of hormone and other protein precursors at sites comprised of pairs of basic amino acid residues.</text>
</comment>
<name>A0A7R9LG93_9ACAR</name>
<dbReference type="PROSITE" id="PS00136">
    <property type="entry name" value="SUBTILASE_ASP"/>
    <property type="match status" value="1"/>
</dbReference>
<dbReference type="CDD" id="cd00064">
    <property type="entry name" value="FU"/>
    <property type="match status" value="5"/>
</dbReference>
<protein>
    <recommendedName>
        <fullName evidence="20">3-dehydrosphinganine reductase</fullName>
        <ecNumber evidence="20">1.1.1.102</ecNumber>
    </recommendedName>
    <alternativeName>
        <fullName evidence="24">Kex2-like endoprotease 1</fullName>
    </alternativeName>
    <alternativeName>
        <fullName evidence="25">SPC3</fullName>
    </alternativeName>
    <alternativeName>
        <fullName evidence="26">dKLIP-1</fullName>
    </alternativeName>
</protein>
<keyword evidence="16" id="KW-0443">Lipid metabolism</keyword>
<dbReference type="GO" id="GO:0016485">
    <property type="term" value="P:protein processing"/>
    <property type="evidence" value="ECO:0007669"/>
    <property type="project" value="TreeGrafter"/>
</dbReference>
<dbReference type="SUPFAM" id="SSF52743">
    <property type="entry name" value="Subtilisin-like"/>
    <property type="match status" value="2"/>
</dbReference>
<evidence type="ECO:0000313" key="32">
    <source>
        <dbReference type="Proteomes" id="UP000728032"/>
    </source>
</evidence>
<evidence type="ECO:0000256" key="4">
    <source>
        <dbReference type="ARBA" id="ARBA00004991"/>
    </source>
</evidence>
<dbReference type="InterPro" id="IPR002884">
    <property type="entry name" value="P_dom"/>
</dbReference>
<accession>A0A7R9LG93</accession>
<dbReference type="InterPro" id="IPR023828">
    <property type="entry name" value="Peptidase_S8_Ser-AS"/>
</dbReference>
<dbReference type="CDD" id="cd08939">
    <property type="entry name" value="KDSR-like_SDR_c"/>
    <property type="match status" value="1"/>
</dbReference>
<evidence type="ECO:0000256" key="8">
    <source>
        <dbReference type="ARBA" id="ARBA00022685"/>
    </source>
</evidence>
<evidence type="ECO:0000256" key="11">
    <source>
        <dbReference type="ARBA" id="ARBA00022824"/>
    </source>
</evidence>
<dbReference type="Pfam" id="PF00082">
    <property type="entry name" value="Peptidase_S8"/>
    <property type="match status" value="2"/>
</dbReference>
<dbReference type="InterPro" id="IPR006212">
    <property type="entry name" value="Furin_repeat"/>
</dbReference>
<dbReference type="GO" id="GO:0008039">
    <property type="term" value="P:synaptic target recognition"/>
    <property type="evidence" value="ECO:0007669"/>
    <property type="project" value="UniProtKB-ARBA"/>
</dbReference>
<evidence type="ECO:0000256" key="29">
    <source>
        <dbReference type="SAM" id="Phobius"/>
    </source>
</evidence>
<dbReference type="EMBL" id="CAJPVJ010000781">
    <property type="protein sequence ID" value="CAG2163379.1"/>
    <property type="molecule type" value="Genomic_DNA"/>
</dbReference>
<dbReference type="InterPro" id="IPR002347">
    <property type="entry name" value="SDR_fam"/>
</dbReference>
<comment type="pathway">
    <text evidence="4">Sphingolipid metabolism.</text>
</comment>
<dbReference type="GO" id="GO:0000139">
    <property type="term" value="C:Golgi membrane"/>
    <property type="evidence" value="ECO:0007669"/>
    <property type="project" value="UniProtKB-SubCell"/>
</dbReference>
<organism evidence="31">
    <name type="scientific">Oppiella nova</name>
    <dbReference type="NCBI Taxonomy" id="334625"/>
    <lineage>
        <taxon>Eukaryota</taxon>
        <taxon>Metazoa</taxon>
        <taxon>Ecdysozoa</taxon>
        <taxon>Arthropoda</taxon>
        <taxon>Chelicerata</taxon>
        <taxon>Arachnida</taxon>
        <taxon>Acari</taxon>
        <taxon>Acariformes</taxon>
        <taxon>Sarcoptiformes</taxon>
        <taxon>Oribatida</taxon>
        <taxon>Brachypylina</taxon>
        <taxon>Oppioidea</taxon>
        <taxon>Oppiidae</taxon>
        <taxon>Oppiella</taxon>
    </lineage>
</organism>
<evidence type="ECO:0000256" key="21">
    <source>
        <dbReference type="ARBA" id="ARBA00044737"/>
    </source>
</evidence>
<dbReference type="InterPro" id="IPR038466">
    <property type="entry name" value="S8_pro-domain_sf"/>
</dbReference>
<keyword evidence="14" id="KW-0746">Sphingolipid metabolism</keyword>
<dbReference type="InterPro" id="IPR034182">
    <property type="entry name" value="Kexin/furin"/>
</dbReference>
<dbReference type="Gene3D" id="3.40.50.200">
    <property type="entry name" value="Peptidase S8/S53 domain"/>
    <property type="match status" value="2"/>
</dbReference>
<evidence type="ECO:0000256" key="23">
    <source>
        <dbReference type="ARBA" id="ARBA00055784"/>
    </source>
</evidence>
<evidence type="ECO:0000256" key="25">
    <source>
        <dbReference type="ARBA" id="ARBA00076619"/>
    </source>
</evidence>
<dbReference type="FunFam" id="3.30.70.850:FF:000001">
    <property type="entry name" value="Proprotein convertase subtilisin/kexin type 5"/>
    <property type="match status" value="1"/>
</dbReference>